<dbReference type="SUPFAM" id="SSF54631">
    <property type="entry name" value="CBS-domain pair"/>
    <property type="match status" value="1"/>
</dbReference>
<dbReference type="Gene3D" id="1.10.3080.10">
    <property type="entry name" value="Clc chloride channel"/>
    <property type="match status" value="1"/>
</dbReference>
<keyword evidence="9" id="KW-0407">Ion channel</keyword>
<feature type="transmembrane region" description="Helical" evidence="11">
    <location>
        <begin position="201"/>
        <end position="226"/>
    </location>
</feature>
<evidence type="ECO:0000256" key="1">
    <source>
        <dbReference type="ARBA" id="ARBA00004141"/>
    </source>
</evidence>
<feature type="transmembrane region" description="Helical" evidence="11">
    <location>
        <begin position="98"/>
        <end position="123"/>
    </location>
</feature>
<dbReference type="Pfam" id="PF00654">
    <property type="entry name" value="Voltage_CLC"/>
    <property type="match status" value="1"/>
</dbReference>
<keyword evidence="8" id="KW-0868">Chloride</keyword>
<dbReference type="AlphaFoldDB" id="A0A1X7F217"/>
<evidence type="ECO:0000256" key="4">
    <source>
        <dbReference type="ARBA" id="ARBA00022989"/>
    </source>
</evidence>
<dbReference type="PANTHER" id="PTHR43427:SF6">
    <property type="entry name" value="CHLORIDE CHANNEL PROTEIN CLC-E"/>
    <property type="match status" value="1"/>
</dbReference>
<dbReference type="STRING" id="286727.SAMN02982917_2259"/>
<feature type="transmembrane region" description="Helical" evidence="11">
    <location>
        <begin position="232"/>
        <end position="254"/>
    </location>
</feature>
<comment type="subcellular location">
    <subcellularLocation>
        <location evidence="1">Membrane</location>
        <topology evidence="1">Multi-pass membrane protein</topology>
    </subcellularLocation>
</comment>
<keyword evidence="6 11" id="KW-0472">Membrane</keyword>
<evidence type="ECO:0000256" key="2">
    <source>
        <dbReference type="ARBA" id="ARBA00022448"/>
    </source>
</evidence>
<keyword evidence="5" id="KW-0406">Ion transport</keyword>
<sequence>MSLPPIPLLPRRKDTDDRQSEHPGSAHPAPEGRHGGWLRSRLFLLRALASRNVRDNDFAIVALGVLAAALIAGGVALLQKAVGLLHSVLFDLPRGAHLSAGVAIGPWQPLVIPMVGGLALGIFGSFARRLRAKDIVDPIEANALYGGTMSLLDSLRLAASTLMSNAFGASVGMEAAYTQVGAGVTSTAGQAFKLRRADLRILVGCGAAAAIAAAFNAPLAGAFYAFELVIGSYTLAALAPVSLSAITAGIIIRWTSGHDTIFAVYDPVSVGPSDYPFFVLVGIGAAILGIATMKAVTLAERLFRAAHVPGWLRPAVGGLLVGAIAMLYPQVLGSGHGAIQHNIVLGYDGIVLAGLLVAKVVASSISLGAGFRGGLFSSSLFLGSLYGSLFVKIAGWLLPDVGIHYTAFILVGMGSVAAAIVGAPLTMVMLVQEATADFPVTLGVLTSVAVATMIVRRMFGHSFATWRFHLRGLPIHGAHDIGWIENLTVGRMMRRDAKSVPASMKLADLRRMFPLGSAKQVFVLDERGAYAGIVMLSTVHDPTLQEDMEQRTAGDLARSADAVLLPGQNVRSALKLFTDTEEESLPVVESATTKRLVGYLTEAYALRRYNQELERKRAEELGERHLFG</sequence>
<evidence type="ECO:0000256" key="8">
    <source>
        <dbReference type="ARBA" id="ARBA00023214"/>
    </source>
</evidence>
<evidence type="ECO:0000256" key="6">
    <source>
        <dbReference type="ARBA" id="ARBA00023136"/>
    </source>
</evidence>
<feature type="transmembrane region" description="Helical" evidence="11">
    <location>
        <begin position="311"/>
        <end position="332"/>
    </location>
</feature>
<keyword evidence="4 11" id="KW-1133">Transmembrane helix</keyword>
<evidence type="ECO:0000256" key="5">
    <source>
        <dbReference type="ARBA" id="ARBA00023065"/>
    </source>
</evidence>
<evidence type="ECO:0000256" key="9">
    <source>
        <dbReference type="ARBA" id="ARBA00023303"/>
    </source>
</evidence>
<dbReference type="InterPro" id="IPR046342">
    <property type="entry name" value="CBS_dom_sf"/>
</dbReference>
<evidence type="ECO:0000256" key="10">
    <source>
        <dbReference type="SAM" id="MobiDB-lite"/>
    </source>
</evidence>
<dbReference type="PRINTS" id="PR00762">
    <property type="entry name" value="CLCHANNEL"/>
</dbReference>
<feature type="transmembrane region" description="Helical" evidence="11">
    <location>
        <begin position="344"/>
        <end position="369"/>
    </location>
</feature>
<proteinExistence type="predicted"/>
<feature type="transmembrane region" description="Helical" evidence="11">
    <location>
        <begin position="275"/>
        <end position="299"/>
    </location>
</feature>
<feature type="transmembrane region" description="Helical" evidence="11">
    <location>
        <begin position="438"/>
        <end position="459"/>
    </location>
</feature>
<keyword evidence="7" id="KW-0869">Chloride channel</keyword>
<feature type="transmembrane region" description="Helical" evidence="11">
    <location>
        <begin position="58"/>
        <end position="78"/>
    </location>
</feature>
<dbReference type="PANTHER" id="PTHR43427">
    <property type="entry name" value="CHLORIDE CHANNEL PROTEIN CLC-E"/>
    <property type="match status" value="1"/>
</dbReference>
<dbReference type="GO" id="GO:0034707">
    <property type="term" value="C:chloride channel complex"/>
    <property type="evidence" value="ECO:0007669"/>
    <property type="project" value="UniProtKB-KW"/>
</dbReference>
<keyword evidence="3 11" id="KW-0812">Transmembrane</keyword>
<evidence type="ECO:0000256" key="7">
    <source>
        <dbReference type="ARBA" id="ARBA00023173"/>
    </source>
</evidence>
<dbReference type="SUPFAM" id="SSF81340">
    <property type="entry name" value="Clc chloride channel"/>
    <property type="match status" value="1"/>
</dbReference>
<feature type="compositionally biased region" description="Basic and acidic residues" evidence="10">
    <location>
        <begin position="11"/>
        <end position="21"/>
    </location>
</feature>
<dbReference type="InterPro" id="IPR001807">
    <property type="entry name" value="ClC"/>
</dbReference>
<name>A0A1X7F217_9PROT</name>
<evidence type="ECO:0000256" key="11">
    <source>
        <dbReference type="SAM" id="Phobius"/>
    </source>
</evidence>
<dbReference type="Gene3D" id="3.10.580.10">
    <property type="entry name" value="CBS-domain"/>
    <property type="match status" value="1"/>
</dbReference>
<evidence type="ECO:0000313" key="13">
    <source>
        <dbReference type="Proteomes" id="UP000192936"/>
    </source>
</evidence>
<dbReference type="Proteomes" id="UP000192936">
    <property type="component" value="Unassembled WGS sequence"/>
</dbReference>
<gene>
    <name evidence="12" type="ORF">SAMN02982917_2259</name>
</gene>
<dbReference type="EMBL" id="FXAK01000004">
    <property type="protein sequence ID" value="SMF43803.1"/>
    <property type="molecule type" value="Genomic_DNA"/>
</dbReference>
<dbReference type="InterPro" id="IPR050368">
    <property type="entry name" value="ClC-type_chloride_channel"/>
</dbReference>
<protein>
    <submittedName>
        <fullName evidence="12">Chloride channel protein, CIC family</fullName>
    </submittedName>
</protein>
<keyword evidence="2" id="KW-0813">Transport</keyword>
<evidence type="ECO:0000256" key="3">
    <source>
        <dbReference type="ARBA" id="ARBA00022692"/>
    </source>
</evidence>
<dbReference type="InterPro" id="IPR014743">
    <property type="entry name" value="Cl-channel_core"/>
</dbReference>
<feature type="transmembrane region" description="Helical" evidence="11">
    <location>
        <begin position="375"/>
        <end position="398"/>
    </location>
</feature>
<feature type="transmembrane region" description="Helical" evidence="11">
    <location>
        <begin position="405"/>
        <end position="432"/>
    </location>
</feature>
<reference evidence="12 13" key="1">
    <citation type="submission" date="2017-04" db="EMBL/GenBank/DDBJ databases">
        <authorList>
            <person name="Afonso C.L."/>
            <person name="Miller P.J."/>
            <person name="Scott M.A."/>
            <person name="Spackman E."/>
            <person name="Goraichik I."/>
            <person name="Dimitrov K.M."/>
            <person name="Suarez D.L."/>
            <person name="Swayne D.E."/>
        </authorList>
    </citation>
    <scope>NUCLEOTIDE SEQUENCE [LARGE SCALE GENOMIC DNA]</scope>
    <source>
        <strain evidence="12 13">A2P</strain>
    </source>
</reference>
<evidence type="ECO:0000313" key="12">
    <source>
        <dbReference type="EMBL" id="SMF43803.1"/>
    </source>
</evidence>
<feature type="region of interest" description="Disordered" evidence="10">
    <location>
        <begin position="1"/>
        <end position="33"/>
    </location>
</feature>
<accession>A0A1X7F217</accession>
<dbReference type="GO" id="GO:0005254">
    <property type="term" value="F:chloride channel activity"/>
    <property type="evidence" value="ECO:0007669"/>
    <property type="project" value="UniProtKB-KW"/>
</dbReference>
<organism evidence="12 13">
    <name type="scientific">Azospirillum oryzae</name>
    <dbReference type="NCBI Taxonomy" id="286727"/>
    <lineage>
        <taxon>Bacteria</taxon>
        <taxon>Pseudomonadati</taxon>
        <taxon>Pseudomonadota</taxon>
        <taxon>Alphaproteobacteria</taxon>
        <taxon>Rhodospirillales</taxon>
        <taxon>Azospirillaceae</taxon>
        <taxon>Azospirillum</taxon>
    </lineage>
</organism>
<dbReference type="CDD" id="cd00400">
    <property type="entry name" value="Voltage_gated_ClC"/>
    <property type="match status" value="1"/>
</dbReference>